<dbReference type="InterPro" id="IPR045336">
    <property type="entry name" value="MmgE_PrpD_N"/>
</dbReference>
<feature type="domain" description="MmgE/PrpD N-terminal" evidence="2">
    <location>
        <begin position="12"/>
        <end position="212"/>
    </location>
</feature>
<dbReference type="InterPro" id="IPR042183">
    <property type="entry name" value="MmgE/PrpD_sf_1"/>
</dbReference>
<dbReference type="InterPro" id="IPR005656">
    <property type="entry name" value="MmgE_PrpD"/>
</dbReference>
<dbReference type="GO" id="GO:0016829">
    <property type="term" value="F:lyase activity"/>
    <property type="evidence" value="ECO:0007669"/>
    <property type="project" value="InterPro"/>
</dbReference>
<dbReference type="InterPro" id="IPR036148">
    <property type="entry name" value="MmgE/PrpD_sf"/>
</dbReference>
<comment type="similarity">
    <text evidence="1">Belongs to the PrpD family.</text>
</comment>
<evidence type="ECO:0000313" key="3">
    <source>
        <dbReference type="EMBL" id="AKS36492.1"/>
    </source>
</evidence>
<dbReference type="PANTHER" id="PTHR16943:SF8">
    <property type="entry name" value="2-METHYLCITRATE DEHYDRATASE"/>
    <property type="match status" value="1"/>
</dbReference>
<evidence type="ECO:0000259" key="2">
    <source>
        <dbReference type="Pfam" id="PF03972"/>
    </source>
</evidence>
<dbReference type="OrthoDB" id="4641184at2"/>
<dbReference type="PATRIC" id="fig|134601.6.peg.4143"/>
<gene>
    <name evidence="3" type="ORF">AFA91_20015</name>
</gene>
<dbReference type="STRING" id="134601.AFA91_20015"/>
<dbReference type="Pfam" id="PF03972">
    <property type="entry name" value="MmgE_PrpD_N"/>
    <property type="match status" value="1"/>
</dbReference>
<sequence length="395" mass="40939">MAVGLVDILSSAQMAHHLSAARALISGHGACSVPGSGVVASPSGAATANAYLMHAQLTDDSYRVAAHPGLAVIPVAVAIAEDVWKNCHLSGDRFLRSVVAGYECAGALADRLLPTVSHRGWRVTSVIAPLAAAVTAAYLLSFDDATAISAIGLAAATAGGPLSVVATGGDGWRLQPALAVQSGIAAMLAAGAGLRSGTDSMGTEHGYLSHFGARDPRPTANRRPAVHDVTFKRYPVAMYGQSIFDALCTLDRITGEISRLRISLHPFAAQYGNQSQNSAGSISDVRSIAVAGLQSFHPGLTLPHSADRRWIEIDADPEMHPLNATLELTLADASHYATAGNGDTSHWGATDFTHRCGEHLGPRGRDIAALALALPAGAGLADLLHRWQKEAVIVG</sequence>
<dbReference type="SUPFAM" id="SSF103378">
    <property type="entry name" value="2-methylcitrate dehydratase PrpD"/>
    <property type="match status" value="1"/>
</dbReference>
<accession>A0A0K0XGL1</accession>
<dbReference type="Gene3D" id="1.10.4100.10">
    <property type="entry name" value="2-methylcitrate dehydratase PrpD"/>
    <property type="match status" value="1"/>
</dbReference>
<proteinExistence type="inferred from homology"/>
<protein>
    <recommendedName>
        <fullName evidence="2">MmgE/PrpD N-terminal domain-containing protein</fullName>
    </recommendedName>
</protein>
<dbReference type="EMBL" id="CP012150">
    <property type="protein sequence ID" value="AKS36492.1"/>
    <property type="molecule type" value="Genomic_DNA"/>
</dbReference>
<reference evidence="3 4" key="1">
    <citation type="submission" date="2015-07" db="EMBL/GenBank/DDBJ databases">
        <title>Complete genome sequence of Mycobacterium goodii X7B, a facultative thermophilic biodesulfurizing bacterium.</title>
        <authorList>
            <person name="Yu B."/>
            <person name="Li F."/>
            <person name="Xu P."/>
        </authorList>
    </citation>
    <scope>NUCLEOTIDE SEQUENCE [LARGE SCALE GENOMIC DNA]</scope>
    <source>
        <strain evidence="3 4">X7B</strain>
    </source>
</reference>
<evidence type="ECO:0000256" key="1">
    <source>
        <dbReference type="ARBA" id="ARBA00006174"/>
    </source>
</evidence>
<name>A0A0K0XGL1_MYCGD</name>
<dbReference type="PANTHER" id="PTHR16943">
    <property type="entry name" value="2-METHYLCITRATE DEHYDRATASE-RELATED"/>
    <property type="match status" value="1"/>
</dbReference>
<evidence type="ECO:0000313" key="4">
    <source>
        <dbReference type="Proteomes" id="UP000062255"/>
    </source>
</evidence>
<dbReference type="AlphaFoldDB" id="A0A0K0XGL1"/>
<dbReference type="KEGG" id="mgo:AFA91_20015"/>
<dbReference type="Proteomes" id="UP000062255">
    <property type="component" value="Chromosome"/>
</dbReference>
<organism evidence="3 4">
    <name type="scientific">Mycolicibacterium goodii</name>
    <name type="common">Mycobacterium goodii</name>
    <dbReference type="NCBI Taxonomy" id="134601"/>
    <lineage>
        <taxon>Bacteria</taxon>
        <taxon>Bacillati</taxon>
        <taxon>Actinomycetota</taxon>
        <taxon>Actinomycetes</taxon>
        <taxon>Mycobacteriales</taxon>
        <taxon>Mycobacteriaceae</taxon>
        <taxon>Mycolicibacterium</taxon>
    </lineage>
</organism>